<dbReference type="NCBIfam" id="TIGR00475">
    <property type="entry name" value="selB"/>
    <property type="match status" value="1"/>
</dbReference>
<dbReference type="InterPro" id="IPR027417">
    <property type="entry name" value="P-loop_NTPase"/>
</dbReference>
<dbReference type="InterPro" id="IPR000795">
    <property type="entry name" value="T_Tr_GTP-bd_dom"/>
</dbReference>
<comment type="subcellular location">
    <subcellularLocation>
        <location evidence="1">Cytoplasm</location>
    </subcellularLocation>
</comment>
<name>A0A1V4SVL0_9CLOT</name>
<dbReference type="AlphaFoldDB" id="A0A1V4SVL0"/>
<dbReference type="CDD" id="cd04171">
    <property type="entry name" value="SelB"/>
    <property type="match status" value="1"/>
</dbReference>
<evidence type="ECO:0000256" key="7">
    <source>
        <dbReference type="ARBA" id="ARBA00025526"/>
    </source>
</evidence>
<accession>A0A1V4SVL0</accession>
<evidence type="ECO:0000256" key="8">
    <source>
        <dbReference type="ARBA" id="ARBA00031615"/>
    </source>
</evidence>
<dbReference type="InterPro" id="IPR036390">
    <property type="entry name" value="WH_DNA-bd_sf"/>
</dbReference>
<sequence length="631" mass="72616">MKHIVLGTSGHIDHGKTSLIKCLTGFDTDTLEEEKRRGITINNGYTNLKIDDELNIGVIDVPGHEKFIKNMVAGVSSIDLVLFVIGADDGIMPQTKEHFSILKTLGVKNGIIVLTKVDLVDDEWINFIIDEIKEFTKGSFLENAKIVKFSSKTGEGLDTLKSEIKNISKNIEEKDREALFRMGIDRVFTIKGFGTVVTGTVLGGRVSIGDNLELYPGKMKCKVRGIQIHGVDKTIGEAGERCAINLTGIEKEDVKRGLILGEENREVSSYIIDAKIYLSDYIEKNIVNRQRIRLNHGTKEVIGRIILLDRDELKKGEEAYCQIRLEEEISSRSGDKIVIRNYSPIETLGGGSVLDAKANKCKRFKEEYIENLKIKESGSLNKKIENLIKDLNTIVSLNDIKNEINKEEEVILDSLKELEEEKRIIALDNMYIHNRFLLDKSEELVQLLNKFHLENSLKIGMKKEEIKSKIFNKKIKKVYFEELLKLMEKRNYIKIQNNYVSKYDFVVKLNLAQKNMKNELLNYFLEDGFKTRKLKEILDKQRDRKLCLNIFEYLKEEGELIELSEEVIYTKVYLDKALEEVKKFLEKNTYINLSDLKEILNIPRKYLIAILEYSDKILLTERTEEGRKLLE</sequence>
<dbReference type="Pfam" id="PF00009">
    <property type="entry name" value="GTP_EFTU"/>
    <property type="match status" value="1"/>
</dbReference>
<dbReference type="InterPro" id="IPR004161">
    <property type="entry name" value="EFTu-like_2"/>
</dbReference>
<dbReference type="RefSeq" id="WP_080022793.1">
    <property type="nucleotide sequence ID" value="NZ_LTAY01000037.1"/>
</dbReference>
<dbReference type="PANTHER" id="PTHR43721:SF11">
    <property type="entry name" value="SELENOCYSTEINE-SPECIFIC ELONGATION FACTOR"/>
    <property type="match status" value="1"/>
</dbReference>
<dbReference type="InterPro" id="IPR005225">
    <property type="entry name" value="Small_GTP-bd"/>
</dbReference>
<dbReference type="GO" id="GO:0003746">
    <property type="term" value="F:translation elongation factor activity"/>
    <property type="evidence" value="ECO:0007669"/>
    <property type="project" value="UniProtKB-KW"/>
</dbReference>
<comment type="function">
    <text evidence="7">Translation factor necessary for the incorporation of selenocysteine into proteins. It probably replaces EF-Tu for the insertion of selenocysteine directed by the UGA codon. SelB binds GTP and GDP.</text>
</comment>
<keyword evidence="10" id="KW-0251">Elongation factor</keyword>
<dbReference type="NCBIfam" id="TIGR00231">
    <property type="entry name" value="small_GTP"/>
    <property type="match status" value="1"/>
</dbReference>
<evidence type="ECO:0000259" key="9">
    <source>
        <dbReference type="PROSITE" id="PS51722"/>
    </source>
</evidence>
<dbReference type="CDD" id="cd15491">
    <property type="entry name" value="selB_III"/>
    <property type="match status" value="1"/>
</dbReference>
<dbReference type="GO" id="GO:0003723">
    <property type="term" value="F:RNA binding"/>
    <property type="evidence" value="ECO:0007669"/>
    <property type="project" value="InterPro"/>
</dbReference>
<dbReference type="GO" id="GO:0001514">
    <property type="term" value="P:selenocysteine incorporation"/>
    <property type="evidence" value="ECO:0007669"/>
    <property type="project" value="InterPro"/>
</dbReference>
<evidence type="ECO:0000256" key="3">
    <source>
        <dbReference type="ARBA" id="ARBA00022490"/>
    </source>
</evidence>
<dbReference type="Pfam" id="PF09107">
    <property type="entry name" value="WHD_3rd_SelB"/>
    <property type="match status" value="1"/>
</dbReference>
<dbReference type="SUPFAM" id="SSF50447">
    <property type="entry name" value="Translation proteins"/>
    <property type="match status" value="1"/>
</dbReference>
<evidence type="ECO:0000313" key="11">
    <source>
        <dbReference type="Proteomes" id="UP000191448"/>
    </source>
</evidence>
<dbReference type="GO" id="GO:0005525">
    <property type="term" value="F:GTP binding"/>
    <property type="evidence" value="ECO:0007669"/>
    <property type="project" value="UniProtKB-KW"/>
</dbReference>
<dbReference type="InterPro" id="IPR004535">
    <property type="entry name" value="Transl_elong_SelB"/>
</dbReference>
<evidence type="ECO:0000256" key="1">
    <source>
        <dbReference type="ARBA" id="ARBA00004496"/>
    </source>
</evidence>
<dbReference type="Pfam" id="PF25461">
    <property type="entry name" value="Beta-barrel_SelB"/>
    <property type="match status" value="1"/>
</dbReference>
<dbReference type="InterPro" id="IPR057335">
    <property type="entry name" value="Beta-barrel_SelB"/>
</dbReference>
<dbReference type="Gene3D" id="1.10.10.2770">
    <property type="match status" value="1"/>
</dbReference>
<dbReference type="Gene3D" id="3.40.50.300">
    <property type="entry name" value="P-loop containing nucleotide triphosphate hydrolases"/>
    <property type="match status" value="1"/>
</dbReference>
<dbReference type="PRINTS" id="PR00315">
    <property type="entry name" value="ELONGATNFCT"/>
</dbReference>
<dbReference type="Pfam" id="PF03144">
    <property type="entry name" value="GTP_EFTU_D2"/>
    <property type="match status" value="1"/>
</dbReference>
<proteinExistence type="predicted"/>
<dbReference type="PROSITE" id="PS51722">
    <property type="entry name" value="G_TR_2"/>
    <property type="match status" value="1"/>
</dbReference>
<evidence type="ECO:0000256" key="2">
    <source>
        <dbReference type="ARBA" id="ARBA00015953"/>
    </source>
</evidence>
<organism evidence="10 11">
    <name type="scientific">Clostridium thermobutyricum DSM 4928</name>
    <dbReference type="NCBI Taxonomy" id="1121339"/>
    <lineage>
        <taxon>Bacteria</taxon>
        <taxon>Bacillati</taxon>
        <taxon>Bacillota</taxon>
        <taxon>Clostridia</taxon>
        <taxon>Eubacteriales</taxon>
        <taxon>Clostridiaceae</taxon>
        <taxon>Clostridium</taxon>
    </lineage>
</organism>
<evidence type="ECO:0000256" key="4">
    <source>
        <dbReference type="ARBA" id="ARBA00022741"/>
    </source>
</evidence>
<reference evidence="10 11" key="1">
    <citation type="submission" date="2016-02" db="EMBL/GenBank/DDBJ databases">
        <title>Genome sequence of Clostridium thermobutyricum DSM 4928.</title>
        <authorList>
            <person name="Poehlein A."/>
            <person name="Daniel R."/>
        </authorList>
    </citation>
    <scope>NUCLEOTIDE SEQUENCE [LARGE SCALE GENOMIC DNA]</scope>
    <source>
        <strain evidence="10 11">DSM 4928</strain>
    </source>
</reference>
<keyword evidence="6" id="KW-0342">GTP-binding</keyword>
<dbReference type="InterPro" id="IPR015191">
    <property type="entry name" value="SelB_WHD4"/>
</dbReference>
<dbReference type="SUPFAM" id="SSF52540">
    <property type="entry name" value="P-loop containing nucleoside triphosphate hydrolases"/>
    <property type="match status" value="1"/>
</dbReference>
<keyword evidence="3" id="KW-0963">Cytoplasm</keyword>
<dbReference type="InterPro" id="IPR009001">
    <property type="entry name" value="Transl_elong_EF1A/Init_IF2_C"/>
</dbReference>
<evidence type="ECO:0000256" key="5">
    <source>
        <dbReference type="ARBA" id="ARBA00022917"/>
    </source>
</evidence>
<dbReference type="GO" id="GO:0005737">
    <property type="term" value="C:cytoplasm"/>
    <property type="evidence" value="ECO:0007669"/>
    <property type="project" value="UniProtKB-SubCell"/>
</dbReference>
<dbReference type="InterPro" id="IPR050055">
    <property type="entry name" value="EF-Tu_GTPase"/>
</dbReference>
<feature type="domain" description="Tr-type G" evidence="9">
    <location>
        <begin position="1"/>
        <end position="172"/>
    </location>
</feature>
<protein>
    <recommendedName>
        <fullName evidence="2">Selenocysteine-specific elongation factor</fullName>
    </recommendedName>
    <alternativeName>
        <fullName evidence="8">SelB translation factor</fullName>
    </alternativeName>
</protein>
<dbReference type="InterPro" id="IPR031157">
    <property type="entry name" value="G_TR_CS"/>
</dbReference>
<dbReference type="OrthoDB" id="9804504at2"/>
<dbReference type="InterPro" id="IPR009000">
    <property type="entry name" value="Transl_B-barrel_sf"/>
</dbReference>
<keyword evidence="4" id="KW-0547">Nucleotide-binding</keyword>
<dbReference type="PROSITE" id="PS00301">
    <property type="entry name" value="G_TR_1"/>
    <property type="match status" value="1"/>
</dbReference>
<dbReference type="Gene3D" id="1.10.10.10">
    <property type="entry name" value="Winged helix-like DNA-binding domain superfamily/Winged helix DNA-binding domain"/>
    <property type="match status" value="1"/>
</dbReference>
<comment type="caution">
    <text evidence="10">The sequence shown here is derived from an EMBL/GenBank/DDBJ whole genome shotgun (WGS) entry which is preliminary data.</text>
</comment>
<dbReference type="SUPFAM" id="SSF46785">
    <property type="entry name" value="Winged helix' DNA-binding domain"/>
    <property type="match status" value="2"/>
</dbReference>
<gene>
    <name evidence="10" type="primary">selB</name>
    <name evidence="10" type="ORF">CLTHE_16170</name>
</gene>
<dbReference type="SUPFAM" id="SSF50465">
    <property type="entry name" value="EF-Tu/eEF-1alpha/eIF2-gamma C-terminal domain"/>
    <property type="match status" value="1"/>
</dbReference>
<dbReference type="Proteomes" id="UP000191448">
    <property type="component" value="Unassembled WGS sequence"/>
</dbReference>
<dbReference type="PANTHER" id="PTHR43721">
    <property type="entry name" value="ELONGATION FACTOR TU-RELATED"/>
    <property type="match status" value="1"/>
</dbReference>
<dbReference type="Gene3D" id="2.40.30.10">
    <property type="entry name" value="Translation factors"/>
    <property type="match status" value="1"/>
</dbReference>
<dbReference type="CDD" id="cd03696">
    <property type="entry name" value="SelB_II"/>
    <property type="match status" value="1"/>
</dbReference>
<dbReference type="InterPro" id="IPR036388">
    <property type="entry name" value="WH-like_DNA-bd_sf"/>
</dbReference>
<dbReference type="InterPro" id="IPR015190">
    <property type="entry name" value="Elong_fac_SelB-wing-hlx_typ-2"/>
</dbReference>
<evidence type="ECO:0000256" key="6">
    <source>
        <dbReference type="ARBA" id="ARBA00023134"/>
    </source>
</evidence>
<dbReference type="GO" id="GO:0003924">
    <property type="term" value="F:GTPase activity"/>
    <property type="evidence" value="ECO:0007669"/>
    <property type="project" value="InterPro"/>
</dbReference>
<dbReference type="EMBL" id="LTAY01000037">
    <property type="protein sequence ID" value="OPX48045.1"/>
    <property type="molecule type" value="Genomic_DNA"/>
</dbReference>
<evidence type="ECO:0000313" key="10">
    <source>
        <dbReference type="EMBL" id="OPX48045.1"/>
    </source>
</evidence>
<keyword evidence="5" id="KW-0648">Protein biosynthesis</keyword>
<dbReference type="Pfam" id="PF09106">
    <property type="entry name" value="WHD_2nd_SelB"/>
    <property type="match status" value="1"/>
</dbReference>